<dbReference type="EMBL" id="OBEH01000009">
    <property type="protein sequence ID" value="SNZ02044.1"/>
    <property type="molecule type" value="Genomic_DNA"/>
</dbReference>
<reference evidence="6" key="1">
    <citation type="submission" date="2017-09" db="EMBL/GenBank/DDBJ databases">
        <authorList>
            <person name="Varghese N."/>
            <person name="Submissions S."/>
        </authorList>
    </citation>
    <scope>NUCLEOTIDE SEQUENCE [LARGE SCALE GENOMIC DNA]</scope>
    <source>
        <strain evidence="6">DSM 25885</strain>
    </source>
</reference>
<dbReference type="Proteomes" id="UP000219048">
    <property type="component" value="Unassembled WGS sequence"/>
</dbReference>
<dbReference type="PANTHER" id="PTHR42939:SF1">
    <property type="entry name" value="ABC TRANSPORTER ATP-BINDING PROTEIN ALBC-RELATED"/>
    <property type="match status" value="1"/>
</dbReference>
<dbReference type="InterPro" id="IPR003439">
    <property type="entry name" value="ABC_transporter-like_ATP-bd"/>
</dbReference>
<dbReference type="SMART" id="SM00382">
    <property type="entry name" value="AAA"/>
    <property type="match status" value="1"/>
</dbReference>
<keyword evidence="1" id="KW-0813">Transport</keyword>
<dbReference type="GO" id="GO:0005524">
    <property type="term" value="F:ATP binding"/>
    <property type="evidence" value="ECO:0007669"/>
    <property type="project" value="UniProtKB-KW"/>
</dbReference>
<feature type="domain" description="ABC transporter" evidence="4">
    <location>
        <begin position="2"/>
        <end position="226"/>
    </location>
</feature>
<dbReference type="CDD" id="cd03230">
    <property type="entry name" value="ABC_DR_subfamily_A"/>
    <property type="match status" value="1"/>
</dbReference>
<dbReference type="AlphaFoldDB" id="A0A285MXZ2"/>
<organism evidence="5 6">
    <name type="scientific">Flagellimonas pacifica</name>
    <dbReference type="NCBI Taxonomy" id="1247520"/>
    <lineage>
        <taxon>Bacteria</taxon>
        <taxon>Pseudomonadati</taxon>
        <taxon>Bacteroidota</taxon>
        <taxon>Flavobacteriia</taxon>
        <taxon>Flavobacteriales</taxon>
        <taxon>Flavobacteriaceae</taxon>
        <taxon>Flagellimonas</taxon>
    </lineage>
</organism>
<keyword evidence="2" id="KW-0547">Nucleotide-binding</keyword>
<sequence length="236" mass="26453">MIAVTDLYKKFGKNQVLTGLNLTIDGGGVFAVLGPNGSGKTTLIKSILGMVTMNRGEILVMENPVKTKWKYRKEINYLPQIANFPGNLKVKELIRMIIDLRQKPSDSERLIKMFKLEPFLDKKFSTLSGGTKQKVNLVLTFMFDSPLLILDEPTTGLDPAALIKLKELLQEEKKKGKTILVTSHILQFVEEVADEIVYLLEGKIYFKGGISQLKTMTKQTDFEHAIVAIATQEIHA</sequence>
<dbReference type="InterPro" id="IPR051782">
    <property type="entry name" value="ABC_Transporter_VariousFunc"/>
</dbReference>
<evidence type="ECO:0000259" key="4">
    <source>
        <dbReference type="PROSITE" id="PS50893"/>
    </source>
</evidence>
<evidence type="ECO:0000313" key="6">
    <source>
        <dbReference type="Proteomes" id="UP000219048"/>
    </source>
</evidence>
<protein>
    <submittedName>
        <fullName evidence="5">Cu-processing system ATP-binding protein</fullName>
    </submittedName>
</protein>
<dbReference type="Pfam" id="PF00005">
    <property type="entry name" value="ABC_tran"/>
    <property type="match status" value="1"/>
</dbReference>
<dbReference type="RefSeq" id="WP_097047476.1">
    <property type="nucleotide sequence ID" value="NZ_OBEH01000009.1"/>
</dbReference>
<dbReference type="PANTHER" id="PTHR42939">
    <property type="entry name" value="ABC TRANSPORTER ATP-BINDING PROTEIN ALBC-RELATED"/>
    <property type="match status" value="1"/>
</dbReference>
<dbReference type="InterPro" id="IPR027417">
    <property type="entry name" value="P-loop_NTPase"/>
</dbReference>
<dbReference type="SUPFAM" id="SSF52540">
    <property type="entry name" value="P-loop containing nucleoside triphosphate hydrolases"/>
    <property type="match status" value="1"/>
</dbReference>
<dbReference type="OrthoDB" id="9801987at2"/>
<dbReference type="PROSITE" id="PS50893">
    <property type="entry name" value="ABC_TRANSPORTER_2"/>
    <property type="match status" value="1"/>
</dbReference>
<gene>
    <name evidence="5" type="ORF">SAMN06265377_3902</name>
</gene>
<evidence type="ECO:0000256" key="3">
    <source>
        <dbReference type="ARBA" id="ARBA00022840"/>
    </source>
</evidence>
<proteinExistence type="predicted"/>
<accession>A0A285MXZ2</accession>
<dbReference type="Gene3D" id="3.40.50.300">
    <property type="entry name" value="P-loop containing nucleotide triphosphate hydrolases"/>
    <property type="match status" value="1"/>
</dbReference>
<keyword evidence="3 5" id="KW-0067">ATP-binding</keyword>
<evidence type="ECO:0000256" key="2">
    <source>
        <dbReference type="ARBA" id="ARBA00022741"/>
    </source>
</evidence>
<keyword evidence="6" id="KW-1185">Reference proteome</keyword>
<evidence type="ECO:0000313" key="5">
    <source>
        <dbReference type="EMBL" id="SNZ02044.1"/>
    </source>
</evidence>
<evidence type="ECO:0000256" key="1">
    <source>
        <dbReference type="ARBA" id="ARBA00022448"/>
    </source>
</evidence>
<name>A0A285MXZ2_9FLAO</name>
<dbReference type="GO" id="GO:0016887">
    <property type="term" value="F:ATP hydrolysis activity"/>
    <property type="evidence" value="ECO:0007669"/>
    <property type="project" value="InterPro"/>
</dbReference>
<dbReference type="InterPro" id="IPR003593">
    <property type="entry name" value="AAA+_ATPase"/>
</dbReference>